<name>A0A811LPV6_9BILA</name>
<keyword evidence="2" id="KW-1133">Transmembrane helix</keyword>
<dbReference type="PANTHER" id="PTHR23128:SF132">
    <property type="entry name" value="SERPENTINE RECEPTOR, CLASS E (EPSILON)-RELATED"/>
    <property type="match status" value="1"/>
</dbReference>
<gene>
    <name evidence="3" type="ORF">BOKJ2_LOCUS12951</name>
</gene>
<proteinExistence type="inferred from homology"/>
<comment type="caution">
    <text evidence="3">The sequence shown here is derived from an EMBL/GenBank/DDBJ whole genome shotgun (WGS) entry which is preliminary data.</text>
</comment>
<evidence type="ECO:0000256" key="1">
    <source>
        <dbReference type="ARBA" id="ARBA00006803"/>
    </source>
</evidence>
<dbReference type="Pfam" id="PF03125">
    <property type="entry name" value="Sre"/>
    <property type="match status" value="1"/>
</dbReference>
<feature type="transmembrane region" description="Helical" evidence="2">
    <location>
        <begin position="254"/>
        <end position="278"/>
    </location>
</feature>
<dbReference type="AlphaFoldDB" id="A0A811LPV6"/>
<dbReference type="GO" id="GO:0016020">
    <property type="term" value="C:membrane"/>
    <property type="evidence" value="ECO:0007669"/>
    <property type="project" value="InterPro"/>
</dbReference>
<reference evidence="3" key="1">
    <citation type="submission" date="2020-09" db="EMBL/GenBank/DDBJ databases">
        <authorList>
            <person name="Kikuchi T."/>
        </authorList>
    </citation>
    <scope>NUCLEOTIDE SEQUENCE</scope>
    <source>
        <strain evidence="3">SH1</strain>
    </source>
</reference>
<dbReference type="Proteomes" id="UP000783686">
    <property type="component" value="Unassembled WGS sequence"/>
</dbReference>
<dbReference type="EMBL" id="CAJFDH010000006">
    <property type="protein sequence ID" value="CAD5228892.1"/>
    <property type="molecule type" value="Genomic_DNA"/>
</dbReference>
<accession>A0A811LPV6</accession>
<feature type="transmembrane region" description="Helical" evidence="2">
    <location>
        <begin position="164"/>
        <end position="184"/>
    </location>
</feature>
<keyword evidence="2" id="KW-0472">Membrane</keyword>
<dbReference type="PANTHER" id="PTHR23128">
    <property type="entry name" value="SERPENTINE RECEPTOR, CLASS E (EPSILON)-RELATED"/>
    <property type="match status" value="1"/>
</dbReference>
<evidence type="ECO:0000313" key="4">
    <source>
        <dbReference type="Proteomes" id="UP000614601"/>
    </source>
</evidence>
<feature type="transmembrane region" description="Helical" evidence="2">
    <location>
        <begin position="133"/>
        <end position="152"/>
    </location>
</feature>
<sequence>MLLSSEMFIFLIVLEVISLVFELVTVVLSLFVVYCAVKHKAFHIHLRLLIIVFHAVSGLVGASEFVATASAAFDIKFRETSNMLAYLDEPFYRFLMTSIITGLTMEVIILHCAITERSCASIFLVSYEKKSNLFVMFLVIMGAMLVAVYLFWQLYDMTVLPDVILSIGIVIGSIISIGFLALFVQVFRWNKRRYQASLLNRRKYTLSEKFQLSENIRMNSIIWRSIVYGGTGGFTCALQVVLCVCLKDQLPILAAMFRITCLTTMNILFIPTSANFILNVPRWKKEYRRICKLGLTVTHLWSKVDIVHETNVTTITGKRLIFQVHEEKDIYFMQLQESWGRIIQKQ</sequence>
<feature type="transmembrane region" description="Helical" evidence="2">
    <location>
        <begin position="221"/>
        <end position="242"/>
    </location>
</feature>
<keyword evidence="4" id="KW-1185">Reference proteome</keyword>
<evidence type="ECO:0000256" key="2">
    <source>
        <dbReference type="SAM" id="Phobius"/>
    </source>
</evidence>
<feature type="transmembrane region" description="Helical" evidence="2">
    <location>
        <begin position="6"/>
        <end position="36"/>
    </location>
</feature>
<dbReference type="GO" id="GO:0007606">
    <property type="term" value="P:sensory perception of chemical stimulus"/>
    <property type="evidence" value="ECO:0007669"/>
    <property type="project" value="InterPro"/>
</dbReference>
<protein>
    <recommendedName>
        <fullName evidence="5">7TM_GPCR_Srx domain-containing protein</fullName>
    </recommendedName>
</protein>
<dbReference type="OrthoDB" id="5877454at2759"/>
<dbReference type="Proteomes" id="UP000614601">
    <property type="component" value="Unassembled WGS sequence"/>
</dbReference>
<comment type="similarity">
    <text evidence="1">Belongs to the nematode receptor-like protein sre family.</text>
</comment>
<evidence type="ECO:0008006" key="5">
    <source>
        <dbReference type="Google" id="ProtNLM"/>
    </source>
</evidence>
<feature type="transmembrane region" description="Helical" evidence="2">
    <location>
        <begin position="48"/>
        <end position="71"/>
    </location>
</feature>
<keyword evidence="2" id="KW-0812">Transmembrane</keyword>
<feature type="transmembrane region" description="Helical" evidence="2">
    <location>
        <begin position="91"/>
        <end position="113"/>
    </location>
</feature>
<dbReference type="EMBL" id="CAJFCW020000006">
    <property type="protein sequence ID" value="CAG9125222.1"/>
    <property type="molecule type" value="Genomic_DNA"/>
</dbReference>
<organism evidence="3 4">
    <name type="scientific">Bursaphelenchus okinawaensis</name>
    <dbReference type="NCBI Taxonomy" id="465554"/>
    <lineage>
        <taxon>Eukaryota</taxon>
        <taxon>Metazoa</taxon>
        <taxon>Ecdysozoa</taxon>
        <taxon>Nematoda</taxon>
        <taxon>Chromadorea</taxon>
        <taxon>Rhabditida</taxon>
        <taxon>Tylenchina</taxon>
        <taxon>Tylenchomorpha</taxon>
        <taxon>Aphelenchoidea</taxon>
        <taxon>Aphelenchoididae</taxon>
        <taxon>Bursaphelenchus</taxon>
    </lineage>
</organism>
<dbReference type="InterPro" id="IPR004151">
    <property type="entry name" value="7TM_GPCR_serpentine_rcpt_Sre"/>
</dbReference>
<evidence type="ECO:0000313" key="3">
    <source>
        <dbReference type="EMBL" id="CAD5228892.1"/>
    </source>
</evidence>